<reference evidence="3" key="1">
    <citation type="journal article" date="2014" name="Int. J. Syst. Evol. Microbiol.">
        <title>Complete genome sequence of Corynebacterium casei LMG S-19264T (=DSM 44701T), isolated from a smear-ripened cheese.</title>
        <authorList>
            <consortium name="US DOE Joint Genome Institute (JGI-PGF)"/>
            <person name="Walter F."/>
            <person name="Albersmeier A."/>
            <person name="Kalinowski J."/>
            <person name="Ruckert C."/>
        </authorList>
    </citation>
    <scope>NUCLEOTIDE SEQUENCE</scope>
    <source>
        <strain evidence="3">CCM 7905</strain>
    </source>
</reference>
<reference evidence="3" key="2">
    <citation type="submission" date="2020-09" db="EMBL/GenBank/DDBJ databases">
        <authorList>
            <person name="Sun Q."/>
            <person name="Sedlacek I."/>
        </authorList>
    </citation>
    <scope>NUCLEOTIDE SEQUENCE</scope>
    <source>
        <strain evidence="3">CCM 7905</strain>
    </source>
</reference>
<evidence type="ECO:0000313" key="4">
    <source>
        <dbReference type="Proteomes" id="UP000654257"/>
    </source>
</evidence>
<dbReference type="Pfam" id="PF13581">
    <property type="entry name" value="HATPase_c_2"/>
    <property type="match status" value="1"/>
</dbReference>
<feature type="domain" description="Histidine kinase/HSP90-like ATPase" evidence="2">
    <location>
        <begin position="23"/>
        <end position="126"/>
    </location>
</feature>
<gene>
    <name evidence="3" type="ORF">GCM10007304_06650</name>
</gene>
<name>A0A917CRA1_9NOCA</name>
<sequence length="143" mass="15329">MTRAITPEPNVDGDESAIELGVHADASQLSVTRAVAATLAAQEDFDIDSIADIRLAIDEACSRLIVRATPGARMVCRFVPSDTEIHVAVTTTTIDRAALDANGFGWHVLNALTDSVSTYQSEAADGVITTTIEFSKRKHGWDE</sequence>
<dbReference type="GO" id="GO:0004674">
    <property type="term" value="F:protein serine/threonine kinase activity"/>
    <property type="evidence" value="ECO:0007669"/>
    <property type="project" value="UniProtKB-KW"/>
</dbReference>
<protein>
    <recommendedName>
        <fullName evidence="2">Histidine kinase/HSP90-like ATPase domain-containing protein</fullName>
    </recommendedName>
</protein>
<dbReference type="InterPro" id="IPR003594">
    <property type="entry name" value="HATPase_dom"/>
</dbReference>
<proteinExistence type="predicted"/>
<dbReference type="Gene3D" id="3.30.565.10">
    <property type="entry name" value="Histidine kinase-like ATPase, C-terminal domain"/>
    <property type="match status" value="1"/>
</dbReference>
<keyword evidence="1" id="KW-0723">Serine/threonine-protein kinase</keyword>
<evidence type="ECO:0000259" key="2">
    <source>
        <dbReference type="Pfam" id="PF13581"/>
    </source>
</evidence>
<dbReference type="PANTHER" id="PTHR35526">
    <property type="entry name" value="ANTI-SIGMA-F FACTOR RSBW-RELATED"/>
    <property type="match status" value="1"/>
</dbReference>
<keyword evidence="1" id="KW-0418">Kinase</keyword>
<dbReference type="RefSeq" id="WP_188543252.1">
    <property type="nucleotide sequence ID" value="NZ_BMCU01000001.1"/>
</dbReference>
<comment type="caution">
    <text evidence="3">The sequence shown here is derived from an EMBL/GenBank/DDBJ whole genome shotgun (WGS) entry which is preliminary data.</text>
</comment>
<dbReference type="AlphaFoldDB" id="A0A917CRA1"/>
<dbReference type="PANTHER" id="PTHR35526:SF3">
    <property type="entry name" value="ANTI-SIGMA-F FACTOR RSBW"/>
    <property type="match status" value="1"/>
</dbReference>
<keyword evidence="1" id="KW-0808">Transferase</keyword>
<evidence type="ECO:0000313" key="3">
    <source>
        <dbReference type="EMBL" id="GGF95451.1"/>
    </source>
</evidence>
<dbReference type="InterPro" id="IPR050267">
    <property type="entry name" value="Anti-sigma-factor_SerPK"/>
</dbReference>
<dbReference type="Proteomes" id="UP000654257">
    <property type="component" value="Unassembled WGS sequence"/>
</dbReference>
<keyword evidence="4" id="KW-1185">Reference proteome</keyword>
<evidence type="ECO:0000256" key="1">
    <source>
        <dbReference type="ARBA" id="ARBA00022527"/>
    </source>
</evidence>
<accession>A0A917CRA1</accession>
<dbReference type="EMBL" id="BMCU01000001">
    <property type="protein sequence ID" value="GGF95451.1"/>
    <property type="molecule type" value="Genomic_DNA"/>
</dbReference>
<organism evidence="3 4">
    <name type="scientific">Rhodococcoides trifolii</name>
    <dbReference type="NCBI Taxonomy" id="908250"/>
    <lineage>
        <taxon>Bacteria</taxon>
        <taxon>Bacillati</taxon>
        <taxon>Actinomycetota</taxon>
        <taxon>Actinomycetes</taxon>
        <taxon>Mycobacteriales</taxon>
        <taxon>Nocardiaceae</taxon>
        <taxon>Rhodococcoides</taxon>
    </lineage>
</organism>
<dbReference type="InterPro" id="IPR036890">
    <property type="entry name" value="HATPase_C_sf"/>
</dbReference>